<evidence type="ECO:0000313" key="1">
    <source>
        <dbReference type="EMBL" id="MBP0726474.1"/>
    </source>
</evidence>
<comment type="caution">
    <text evidence="1">The sequence shown here is derived from an EMBL/GenBank/DDBJ whole genome shotgun (WGS) entry which is preliminary data.</text>
</comment>
<accession>A0A940NJI8</accession>
<protein>
    <submittedName>
        <fullName evidence="1">Uncharacterized protein</fullName>
    </submittedName>
</protein>
<keyword evidence="2" id="KW-1185">Reference proteome</keyword>
<name>A0A940NJI8_9BACI</name>
<reference evidence="1" key="1">
    <citation type="submission" date="2021-04" db="EMBL/GenBank/DDBJ databases">
        <title>Genome seq and assembly of Bacillus sp.</title>
        <authorList>
            <person name="Chhetri G."/>
        </authorList>
    </citation>
    <scope>NUCLEOTIDE SEQUENCE</scope>
    <source>
        <strain evidence="1">RG28</strain>
    </source>
</reference>
<organism evidence="1 2">
    <name type="scientific">Gottfriedia endophytica</name>
    <dbReference type="NCBI Taxonomy" id="2820819"/>
    <lineage>
        <taxon>Bacteria</taxon>
        <taxon>Bacillati</taxon>
        <taxon>Bacillota</taxon>
        <taxon>Bacilli</taxon>
        <taxon>Bacillales</taxon>
        <taxon>Bacillaceae</taxon>
        <taxon>Gottfriedia</taxon>
    </lineage>
</organism>
<dbReference type="Proteomes" id="UP000682134">
    <property type="component" value="Unassembled WGS sequence"/>
</dbReference>
<sequence length="154" mass="17715">MNQNKIKIGTIFTIPVDDKKKAYGQLVHRGTLVDTIILFNYCSENVPDLMELIEQDILFCINTTDDYLLSRRWSLFGKANVPEKFEFVTNYLLEKADGIVVTDIDGNFIRKASEKDMETLRKIEPLPPSIAEEVAKAKFGDGKWEDQFNELIHK</sequence>
<gene>
    <name evidence="1" type="ORF">J5Y03_15035</name>
</gene>
<proteinExistence type="predicted"/>
<dbReference type="EMBL" id="JAGIYQ010000011">
    <property type="protein sequence ID" value="MBP0726474.1"/>
    <property type="molecule type" value="Genomic_DNA"/>
</dbReference>
<dbReference type="AlphaFoldDB" id="A0A940NJI8"/>
<evidence type="ECO:0000313" key="2">
    <source>
        <dbReference type="Proteomes" id="UP000682134"/>
    </source>
</evidence>
<dbReference type="RefSeq" id="WP_209406818.1">
    <property type="nucleotide sequence ID" value="NZ_JAGIYQ010000011.1"/>
</dbReference>